<keyword evidence="2" id="KW-1185">Reference proteome</keyword>
<protein>
    <submittedName>
        <fullName evidence="1">Uncharacterized protein</fullName>
    </submittedName>
</protein>
<name>A0A1G9IAX1_9BACT</name>
<organism evidence="1 2">
    <name type="scientific">Maridesulfovibrio ferrireducens</name>
    <dbReference type="NCBI Taxonomy" id="246191"/>
    <lineage>
        <taxon>Bacteria</taxon>
        <taxon>Pseudomonadati</taxon>
        <taxon>Thermodesulfobacteriota</taxon>
        <taxon>Desulfovibrionia</taxon>
        <taxon>Desulfovibrionales</taxon>
        <taxon>Desulfovibrionaceae</taxon>
        <taxon>Maridesulfovibrio</taxon>
    </lineage>
</organism>
<proteinExistence type="predicted"/>
<sequence>MESPFKFYVYEDSAYIYDQNQKRIFQMGVKESSDVEVDVEALILESGEEVSKEKAWEVSGLDTLG</sequence>
<dbReference type="EMBL" id="FNGA01000003">
    <property type="protein sequence ID" value="SDL22351.1"/>
    <property type="molecule type" value="Genomic_DNA"/>
</dbReference>
<dbReference type="RefSeq" id="WP_092161576.1">
    <property type="nucleotide sequence ID" value="NZ_FNGA01000003.1"/>
</dbReference>
<accession>A0A1G9IAX1</accession>
<evidence type="ECO:0000313" key="2">
    <source>
        <dbReference type="Proteomes" id="UP000199053"/>
    </source>
</evidence>
<reference evidence="2" key="1">
    <citation type="submission" date="2016-10" db="EMBL/GenBank/DDBJ databases">
        <authorList>
            <person name="Varghese N."/>
            <person name="Submissions S."/>
        </authorList>
    </citation>
    <scope>NUCLEOTIDE SEQUENCE [LARGE SCALE GENOMIC DNA]</scope>
    <source>
        <strain evidence="2">DSM 16995</strain>
    </source>
</reference>
<evidence type="ECO:0000313" key="1">
    <source>
        <dbReference type="EMBL" id="SDL22351.1"/>
    </source>
</evidence>
<gene>
    <name evidence="1" type="ORF">SAMN05660337_2513</name>
</gene>
<dbReference type="OrthoDB" id="5460425at2"/>
<dbReference type="Proteomes" id="UP000199053">
    <property type="component" value="Unassembled WGS sequence"/>
</dbReference>
<dbReference type="AlphaFoldDB" id="A0A1G9IAX1"/>